<evidence type="ECO:0000256" key="1">
    <source>
        <dbReference type="SAM" id="Phobius"/>
    </source>
</evidence>
<feature type="transmembrane region" description="Helical" evidence="1">
    <location>
        <begin position="38"/>
        <end position="58"/>
    </location>
</feature>
<keyword evidence="3" id="KW-1185">Reference proteome</keyword>
<evidence type="ECO:0000313" key="2">
    <source>
        <dbReference type="EMBL" id="KAK3272699.1"/>
    </source>
</evidence>
<dbReference type="Proteomes" id="UP001190700">
    <property type="component" value="Unassembled WGS sequence"/>
</dbReference>
<proteinExistence type="predicted"/>
<gene>
    <name evidence="2" type="ORF">CYMTET_19020</name>
</gene>
<organism evidence="2 3">
    <name type="scientific">Cymbomonas tetramitiformis</name>
    <dbReference type="NCBI Taxonomy" id="36881"/>
    <lineage>
        <taxon>Eukaryota</taxon>
        <taxon>Viridiplantae</taxon>
        <taxon>Chlorophyta</taxon>
        <taxon>Pyramimonadophyceae</taxon>
        <taxon>Pyramimonadales</taxon>
        <taxon>Pyramimonadaceae</taxon>
        <taxon>Cymbomonas</taxon>
    </lineage>
</organism>
<keyword evidence="1" id="KW-0472">Membrane</keyword>
<dbReference type="PANTHER" id="PTHR31102:SF1">
    <property type="entry name" value="CATION_H+ EXCHANGER DOMAIN-CONTAINING PROTEIN"/>
    <property type="match status" value="1"/>
</dbReference>
<accession>A0AAE0G6Z0</accession>
<dbReference type="InterPro" id="IPR051843">
    <property type="entry name" value="CPA1_transporter"/>
</dbReference>
<keyword evidence="1" id="KW-1133">Transmembrane helix</keyword>
<protein>
    <submittedName>
        <fullName evidence="2">Uncharacterized protein</fullName>
    </submittedName>
</protein>
<name>A0AAE0G6Z0_9CHLO</name>
<sequence length="73" mass="7666">MHIPQATVQAALGALALDEVESQDLGTGKQQWAEDILTVTVLAIVLTAPLGAAAISYFGPRLLEREEPAKPAV</sequence>
<keyword evidence="1" id="KW-0812">Transmembrane</keyword>
<dbReference type="EMBL" id="LGRX02008829">
    <property type="protein sequence ID" value="KAK3272699.1"/>
    <property type="molecule type" value="Genomic_DNA"/>
</dbReference>
<evidence type="ECO:0000313" key="3">
    <source>
        <dbReference type="Proteomes" id="UP001190700"/>
    </source>
</evidence>
<dbReference type="PANTHER" id="PTHR31102">
    <property type="match status" value="1"/>
</dbReference>
<reference evidence="2 3" key="1">
    <citation type="journal article" date="2015" name="Genome Biol. Evol.">
        <title>Comparative Genomics of a Bacterivorous Green Alga Reveals Evolutionary Causalities and Consequences of Phago-Mixotrophic Mode of Nutrition.</title>
        <authorList>
            <person name="Burns J.A."/>
            <person name="Paasch A."/>
            <person name="Narechania A."/>
            <person name="Kim E."/>
        </authorList>
    </citation>
    <scope>NUCLEOTIDE SEQUENCE [LARGE SCALE GENOMIC DNA]</scope>
    <source>
        <strain evidence="2 3">PLY_AMNH</strain>
    </source>
</reference>
<dbReference type="AlphaFoldDB" id="A0AAE0G6Z0"/>
<comment type="caution">
    <text evidence="2">The sequence shown here is derived from an EMBL/GenBank/DDBJ whole genome shotgun (WGS) entry which is preliminary data.</text>
</comment>